<dbReference type="Proteomes" id="UP000248863">
    <property type="component" value="Unassembled WGS sequence"/>
</dbReference>
<dbReference type="Pfam" id="PF00570">
    <property type="entry name" value="HRDC"/>
    <property type="match status" value="1"/>
</dbReference>
<feature type="domain" description="HRDC" evidence="1">
    <location>
        <begin position="33"/>
        <end position="110"/>
    </location>
</feature>
<dbReference type="InterPro" id="IPR010997">
    <property type="entry name" value="HRDC-like_sf"/>
</dbReference>
<dbReference type="EMBL" id="NPEU01000252">
    <property type="protein sequence ID" value="RAI35621.1"/>
    <property type="molecule type" value="Genomic_DNA"/>
</dbReference>
<protein>
    <recommendedName>
        <fullName evidence="1">HRDC domain-containing protein</fullName>
    </recommendedName>
</protein>
<reference evidence="2 3" key="1">
    <citation type="submission" date="2017-07" db="EMBL/GenBank/DDBJ databases">
        <title>Draft Genome Sequences of Select Purple Nonsulfur Bacteria.</title>
        <authorList>
            <person name="Lasarre B."/>
            <person name="Mckinlay J.B."/>
        </authorList>
    </citation>
    <scope>NUCLEOTIDE SEQUENCE [LARGE SCALE GENOMIC DNA]</scope>
    <source>
        <strain evidence="2 3">DSM 11907</strain>
    </source>
</reference>
<proteinExistence type="predicted"/>
<keyword evidence="3" id="KW-1185">Reference proteome</keyword>
<dbReference type="Gene3D" id="1.10.150.80">
    <property type="entry name" value="HRDC domain"/>
    <property type="match status" value="1"/>
</dbReference>
<name>A0A327KBT6_9BRAD</name>
<evidence type="ECO:0000259" key="1">
    <source>
        <dbReference type="PROSITE" id="PS50967"/>
    </source>
</evidence>
<dbReference type="GO" id="GO:0000166">
    <property type="term" value="F:nucleotide binding"/>
    <property type="evidence" value="ECO:0007669"/>
    <property type="project" value="InterPro"/>
</dbReference>
<dbReference type="InterPro" id="IPR044876">
    <property type="entry name" value="HRDC_dom_sf"/>
</dbReference>
<organism evidence="2 3">
    <name type="scientific">Rhodoplanes elegans</name>
    <dbReference type="NCBI Taxonomy" id="29408"/>
    <lineage>
        <taxon>Bacteria</taxon>
        <taxon>Pseudomonadati</taxon>
        <taxon>Pseudomonadota</taxon>
        <taxon>Alphaproteobacteria</taxon>
        <taxon>Hyphomicrobiales</taxon>
        <taxon>Nitrobacteraceae</taxon>
        <taxon>Rhodoplanes</taxon>
    </lineage>
</organism>
<evidence type="ECO:0000313" key="3">
    <source>
        <dbReference type="Proteomes" id="UP000248863"/>
    </source>
</evidence>
<dbReference type="InterPro" id="IPR002121">
    <property type="entry name" value="HRDC_dom"/>
</dbReference>
<dbReference type="GO" id="GO:0003676">
    <property type="term" value="F:nucleic acid binding"/>
    <property type="evidence" value="ECO:0007669"/>
    <property type="project" value="InterPro"/>
</dbReference>
<gene>
    <name evidence="2" type="ORF">CH338_18905</name>
</gene>
<dbReference type="AlphaFoldDB" id="A0A327KBT6"/>
<comment type="caution">
    <text evidence="2">The sequence shown here is derived from an EMBL/GenBank/DDBJ whole genome shotgun (WGS) entry which is preliminary data.</text>
</comment>
<sequence length="110" mass="11718">MFKGETAVWLREPTSGRKARRDRARGGTTLPADAASAALIGQLKAWRAGVARTRGVPAFVVLHDTTLDAIAASRPTTLDQLRGMPGIGEKKLEHYGADLVALVRAADTPE</sequence>
<dbReference type="PROSITE" id="PS50967">
    <property type="entry name" value="HRDC"/>
    <property type="match status" value="1"/>
</dbReference>
<dbReference type="SUPFAM" id="SSF47819">
    <property type="entry name" value="HRDC-like"/>
    <property type="match status" value="1"/>
</dbReference>
<evidence type="ECO:0000313" key="2">
    <source>
        <dbReference type="EMBL" id="RAI35621.1"/>
    </source>
</evidence>
<dbReference type="SMART" id="SM00341">
    <property type="entry name" value="HRDC"/>
    <property type="match status" value="1"/>
</dbReference>
<accession>A0A327KBT6</accession>